<accession>A0ABW0KQ03</accession>
<dbReference type="InterPro" id="IPR011990">
    <property type="entry name" value="TPR-like_helical_dom_sf"/>
</dbReference>
<evidence type="ECO:0000313" key="8">
    <source>
        <dbReference type="EMBL" id="MFC5455548.1"/>
    </source>
</evidence>
<feature type="transmembrane region" description="Helical" evidence="6">
    <location>
        <begin position="235"/>
        <end position="253"/>
    </location>
</feature>
<sequence>MKQDSAQSDESTNQRPVLVGDETEAAELPERPDDFQEDDFDDDGAAAQVRSYDIPGPAWQGYLFAAFPIFACLFGAGRDTWSKGVITLLMALILLFFASKRKLPLLALCGLLGATLAPLLSFLPANFLFKPPAWQTTLVQDWDIHLSKTLTPQAFVTLEAWLLFATCCLWLAWCLTRGFSDSQRRAMMQTLTFGSILLCILSIFERTGAISIPWWPRNPKEWGDGFGPFANRNHISSIAAMTCVLCAATGFDAHRRKSRLWIPCLLGFIPPLVCLFMNSSRAGLLLLFFGMTAWFGSIAMRRGFLQKLAVSTSLVFIISTLLVMSGGNVSKRLSEGGIAQFASDNGRGSLFLESLSMTLDAPWTGIGLGNFAAVFPHFSHLPATRFRFLHPESDLLWLLAEGGLLTVLPALLLLFWIFSSTGPWYGKKKKRKSSMQDRRLRNSAAIVFGLGAIHGLGDVPSHGLGYALFMALLAGISIRPRRLPDAARLPQNALFRLSGAALLALGAAWTAIALGHPVLPGTSAAEALRTRAGKLADSGSPAGALPLMDQAIEMAPLDFRYYYERACLRLRLGQPKDLALLDFSRSRLLDPTYSVTCFTEGLFWLDYDPQYAVVGWREFLRRDPDSAPGDYGHYRQMLGYSFQHPELREPLWTLATTSELKFEFLRTVQTREEFDRCLKSLLAQQPDLRGLDPAHRETLFSLWYQHGNQEALITALEANRKWRDDGWRILSEHYARNSDFQRACQTALPYLPSVVRTTPGTSTDVAALERALLYNPTDVRRAIDLFQAQKSQGDVDGALSTLEKAAAYPNAPAYIRQEIATLYMMKQDFRRAWENLREAMQKP</sequence>
<evidence type="ECO:0000256" key="1">
    <source>
        <dbReference type="ARBA" id="ARBA00004141"/>
    </source>
</evidence>
<evidence type="ECO:0000256" key="2">
    <source>
        <dbReference type="ARBA" id="ARBA00022692"/>
    </source>
</evidence>
<feature type="transmembrane region" description="Helical" evidence="6">
    <location>
        <begin position="59"/>
        <end position="76"/>
    </location>
</feature>
<proteinExistence type="predicted"/>
<keyword evidence="9" id="KW-1185">Reference proteome</keyword>
<feature type="compositionally biased region" description="Polar residues" evidence="5">
    <location>
        <begin position="1"/>
        <end position="15"/>
    </location>
</feature>
<dbReference type="Pfam" id="PF04932">
    <property type="entry name" value="Wzy_C"/>
    <property type="match status" value="1"/>
</dbReference>
<reference evidence="9" key="1">
    <citation type="journal article" date="2019" name="Int. J. Syst. Evol. Microbiol.">
        <title>The Global Catalogue of Microorganisms (GCM) 10K type strain sequencing project: providing services to taxonomists for standard genome sequencing and annotation.</title>
        <authorList>
            <consortium name="The Broad Institute Genomics Platform"/>
            <consortium name="The Broad Institute Genome Sequencing Center for Infectious Disease"/>
            <person name="Wu L."/>
            <person name="Ma J."/>
        </authorList>
    </citation>
    <scope>NUCLEOTIDE SEQUENCE [LARGE SCALE GENOMIC DNA]</scope>
    <source>
        <strain evidence="9">CGMCC 4.1469</strain>
    </source>
</reference>
<dbReference type="SUPFAM" id="SSF48452">
    <property type="entry name" value="TPR-like"/>
    <property type="match status" value="1"/>
</dbReference>
<protein>
    <submittedName>
        <fullName evidence="8">O-antigen ligase family protein</fullName>
    </submittedName>
</protein>
<feature type="transmembrane region" description="Helical" evidence="6">
    <location>
        <begin position="160"/>
        <end position="179"/>
    </location>
</feature>
<feature type="transmembrane region" description="Helical" evidence="6">
    <location>
        <begin position="191"/>
        <end position="215"/>
    </location>
</feature>
<dbReference type="Proteomes" id="UP001596052">
    <property type="component" value="Unassembled WGS sequence"/>
</dbReference>
<feature type="domain" description="O-antigen ligase-related" evidence="7">
    <location>
        <begin position="268"/>
        <end position="408"/>
    </location>
</feature>
<evidence type="ECO:0000256" key="3">
    <source>
        <dbReference type="ARBA" id="ARBA00022989"/>
    </source>
</evidence>
<comment type="subcellular location">
    <subcellularLocation>
        <location evidence="1">Membrane</location>
        <topology evidence="1">Multi-pass membrane protein</topology>
    </subcellularLocation>
</comment>
<organism evidence="8 9">
    <name type="scientific">Prosthecobacter fluviatilis</name>
    <dbReference type="NCBI Taxonomy" id="445931"/>
    <lineage>
        <taxon>Bacteria</taxon>
        <taxon>Pseudomonadati</taxon>
        <taxon>Verrucomicrobiota</taxon>
        <taxon>Verrucomicrobiia</taxon>
        <taxon>Verrucomicrobiales</taxon>
        <taxon>Verrucomicrobiaceae</taxon>
        <taxon>Prosthecobacter</taxon>
    </lineage>
</organism>
<evidence type="ECO:0000313" key="9">
    <source>
        <dbReference type="Proteomes" id="UP001596052"/>
    </source>
</evidence>
<evidence type="ECO:0000256" key="4">
    <source>
        <dbReference type="ARBA" id="ARBA00023136"/>
    </source>
</evidence>
<dbReference type="InterPro" id="IPR051533">
    <property type="entry name" value="WaaL-like"/>
</dbReference>
<keyword evidence="8" id="KW-0436">Ligase</keyword>
<feature type="transmembrane region" description="Helical" evidence="6">
    <location>
        <begin position="439"/>
        <end position="457"/>
    </location>
</feature>
<feature type="transmembrane region" description="Helical" evidence="6">
    <location>
        <begin position="284"/>
        <end position="301"/>
    </location>
</feature>
<feature type="region of interest" description="Disordered" evidence="5">
    <location>
        <begin position="1"/>
        <end position="40"/>
    </location>
</feature>
<dbReference type="GO" id="GO:0016874">
    <property type="term" value="F:ligase activity"/>
    <property type="evidence" value="ECO:0007669"/>
    <property type="project" value="UniProtKB-KW"/>
</dbReference>
<dbReference type="Gene3D" id="1.25.40.10">
    <property type="entry name" value="Tetratricopeptide repeat domain"/>
    <property type="match status" value="2"/>
</dbReference>
<feature type="transmembrane region" description="Helical" evidence="6">
    <location>
        <begin position="395"/>
        <end position="418"/>
    </location>
</feature>
<evidence type="ECO:0000256" key="5">
    <source>
        <dbReference type="SAM" id="MobiDB-lite"/>
    </source>
</evidence>
<evidence type="ECO:0000259" key="7">
    <source>
        <dbReference type="Pfam" id="PF04932"/>
    </source>
</evidence>
<gene>
    <name evidence="8" type="ORF">ACFQDI_11825</name>
</gene>
<feature type="transmembrane region" description="Helical" evidence="6">
    <location>
        <begin position="308"/>
        <end position="327"/>
    </location>
</feature>
<keyword evidence="2 6" id="KW-0812">Transmembrane</keyword>
<dbReference type="InterPro" id="IPR007016">
    <property type="entry name" value="O-antigen_ligase-rel_domated"/>
</dbReference>
<feature type="transmembrane region" description="Helical" evidence="6">
    <location>
        <begin position="105"/>
        <end position="129"/>
    </location>
</feature>
<feature type="transmembrane region" description="Helical" evidence="6">
    <location>
        <begin position="82"/>
        <end position="98"/>
    </location>
</feature>
<dbReference type="PANTHER" id="PTHR37422:SF13">
    <property type="entry name" value="LIPOPOLYSACCHARIDE BIOSYNTHESIS PROTEIN PA4999-RELATED"/>
    <property type="match status" value="1"/>
</dbReference>
<feature type="transmembrane region" description="Helical" evidence="6">
    <location>
        <begin position="493"/>
        <end position="514"/>
    </location>
</feature>
<keyword evidence="4 6" id="KW-0472">Membrane</keyword>
<dbReference type="RefSeq" id="WP_377166741.1">
    <property type="nucleotide sequence ID" value="NZ_JBHSMQ010000004.1"/>
</dbReference>
<dbReference type="EMBL" id="JBHSMQ010000004">
    <property type="protein sequence ID" value="MFC5455548.1"/>
    <property type="molecule type" value="Genomic_DNA"/>
</dbReference>
<dbReference type="PANTHER" id="PTHR37422">
    <property type="entry name" value="TEICHURONIC ACID BIOSYNTHESIS PROTEIN TUAE"/>
    <property type="match status" value="1"/>
</dbReference>
<feature type="transmembrane region" description="Helical" evidence="6">
    <location>
        <begin position="260"/>
        <end position="278"/>
    </location>
</feature>
<feature type="transmembrane region" description="Helical" evidence="6">
    <location>
        <begin position="463"/>
        <end position="481"/>
    </location>
</feature>
<evidence type="ECO:0000256" key="6">
    <source>
        <dbReference type="SAM" id="Phobius"/>
    </source>
</evidence>
<name>A0ABW0KQ03_9BACT</name>
<keyword evidence="3 6" id="KW-1133">Transmembrane helix</keyword>
<comment type="caution">
    <text evidence="8">The sequence shown here is derived from an EMBL/GenBank/DDBJ whole genome shotgun (WGS) entry which is preliminary data.</text>
</comment>